<gene>
    <name evidence="1" type="ORF">ACED57_14460</name>
</gene>
<evidence type="ECO:0000313" key="1">
    <source>
        <dbReference type="EMBL" id="MEZ8054344.1"/>
    </source>
</evidence>
<comment type="caution">
    <text evidence="1">The sequence shown here is derived from an EMBL/GenBank/DDBJ whole genome shotgun (WGS) entry which is preliminary data.</text>
</comment>
<dbReference type="RefSeq" id="WP_371708000.1">
    <property type="nucleotide sequence ID" value="NZ_JBGOOL010000039.1"/>
</dbReference>
<dbReference type="Gene3D" id="3.10.450.50">
    <property type="match status" value="1"/>
</dbReference>
<name>A0ABV4KPI7_9VIBR</name>
<protein>
    <submittedName>
        <fullName evidence="1">SEC-C metal-binding domain-containing protein</fullName>
    </submittedName>
</protein>
<dbReference type="EMBL" id="JBGOOL010000039">
    <property type="protein sequence ID" value="MEZ8054344.1"/>
    <property type="molecule type" value="Genomic_DNA"/>
</dbReference>
<sequence>MEILKHQITEQEQRIVYRMGERPENTLRELLEEGFVSQERFINIRPKQRCPCGSKKKFKKCCGRLLEDK</sequence>
<dbReference type="Pfam" id="PF02810">
    <property type="entry name" value="SEC-C"/>
    <property type="match status" value="1"/>
</dbReference>
<dbReference type="Proteomes" id="UP001569175">
    <property type="component" value="Unassembled WGS sequence"/>
</dbReference>
<proteinExistence type="predicted"/>
<accession>A0ABV4KPI7</accession>
<organism evidence="1 2">
    <name type="scientific">Vibrio atlanticus</name>
    <dbReference type="NCBI Taxonomy" id="693153"/>
    <lineage>
        <taxon>Bacteria</taxon>
        <taxon>Pseudomonadati</taxon>
        <taxon>Pseudomonadota</taxon>
        <taxon>Gammaproteobacteria</taxon>
        <taxon>Vibrionales</taxon>
        <taxon>Vibrionaceae</taxon>
        <taxon>Vibrio</taxon>
    </lineage>
</organism>
<dbReference type="SUPFAM" id="SSF103642">
    <property type="entry name" value="Sec-C motif"/>
    <property type="match status" value="1"/>
</dbReference>
<evidence type="ECO:0000313" key="2">
    <source>
        <dbReference type="Proteomes" id="UP001569175"/>
    </source>
</evidence>
<dbReference type="InterPro" id="IPR004027">
    <property type="entry name" value="SEC_C_motif"/>
</dbReference>
<keyword evidence="2" id="KW-1185">Reference proteome</keyword>
<reference evidence="1 2" key="1">
    <citation type="submission" date="2024-06" db="EMBL/GenBank/DDBJ databases">
        <authorList>
            <person name="Steensen K."/>
            <person name="Seneca J."/>
            <person name="Bartlau N."/>
            <person name="Yu A.X."/>
            <person name="Polz M.F."/>
        </authorList>
    </citation>
    <scope>NUCLEOTIDE SEQUENCE [LARGE SCALE GENOMIC DNA]</scope>
    <source>
        <strain evidence="1 2">1F9</strain>
    </source>
</reference>